<proteinExistence type="predicted"/>
<dbReference type="Pfam" id="PF13550">
    <property type="entry name" value="Phage-tail_3"/>
    <property type="match status" value="1"/>
</dbReference>
<name>A0A5C6UL86_9SPHN</name>
<feature type="domain" description="Tip attachment protein J" evidence="1">
    <location>
        <begin position="307"/>
        <end position="465"/>
    </location>
</feature>
<evidence type="ECO:0000313" key="3">
    <source>
        <dbReference type="Proteomes" id="UP000321129"/>
    </source>
</evidence>
<comment type="caution">
    <text evidence="2">The sequence shown here is derived from an EMBL/GenBank/DDBJ whole genome shotgun (WGS) entry which is preliminary data.</text>
</comment>
<dbReference type="InterPro" id="IPR032876">
    <property type="entry name" value="J_dom"/>
</dbReference>
<evidence type="ECO:0000313" key="2">
    <source>
        <dbReference type="EMBL" id="TXC73972.1"/>
    </source>
</evidence>
<sequence>MSKVLTLVASAAMIVVGVITGNPALIVNGVMMAASALIKPSGNAQKTQERQAQETSLSLGEHPRTVLFGEAATGGGLLDAFNYGGQYGTDWEVVLYALADHECESLEGIYVNDKYVAFAGDGTVAGYNGQLSVWWLPGTETQTWPSIVTANGPGWTNTSNCAGVSCAVVAYKADEAEVENPTWSGQRPRILFRMKGKKLYNPAKDSTQPGGAGAHRWTVPSTWEWDDNAAVCRYNYQRGIYALDRVDQPDQLLIGRGLNEIEAPSERTMVWAALCDEPVTLKNGGTEKRYTVNGTIGAEESFLDAEEKFAAAMGGVIAQPEGSIEVVPGHAQAVVAEITDRDLLNLEEVEVEHFRGEADPEWKNMVVPRYVEADQKWAVHTAPIRRVYADVIEDGGPREYPLPLDLVTSNTQAQRCGEIARRLGRLLKTGKIPLPARFVGLEEGDWIGWTSARHFGGARVVFRIDSYARTDKWQMKLALRQISSSIYDWNPAVDEINPGSVANDNAVPPVLAAPSPGSWALNAGEVSANGVTQPALVIVGEADNFYASAIKFEYRKVGVVEWNDAGLSPRSTTRRTIPGVTSGEDYQVAVSYVVAGEPGPRLILGPLTTGALAPAFDDIGGDISLTDGRVTGKLPPAKADDGLINTNIGVSTTTGAISGIGTGNGKILDNFRIGLQPNGVGVVRLTRAGLTDVDATVSVKFGATGQVYRDDGATRATDALVVTSVGQAATVFGQSPWVTDTTITPGTVTARTQYLNGSGNLDTLSRITDRKLTLLFRADGSTAVTEAAVVTSQGQAATIYAQGTFATKSSAAWGVEITGRPLSRMFDNLLDMANWRIGATHAASGDQFYHPSWASFNSFVSAIGPDGATETILRSVQVSGGSYSAGGTTGAFVDGEDGFDPKKPLLSAFFYRNPAANNAGQETYGYFGPALDTVGTGVKTLAGVTDGNPYFFDSIRFPNGASSFGSGVVADKWYLWIGLVHGSAYAGSYSGVTGIYDPATGAKLLSGTEFKHDAAATKAGMRFFPWNPTDGHRAEYTRPVVWQGDDPAGYLRRLIATVGARLGAGGNLLLEDGVTRGTNAGLVTAQGQAATIYGQAATATSSDFSAVTGTTKPETYADVNKTITDGPAAIEVQYASDGSTTELPVSQIYKLTPSNGSAYTSGVTWAVAVITGTITASMSGTGSGALSIPTFGSNEAVLLITAAYGGRSYPFTVKVAKKTASAGSPGGGGTGGTLASATTFITFSTTTAAAVTGDLTVTTGGTSVALTAANLTLKGAKSSPSGTWDCAFKWQWWNGTAWADVATEVNSSPDPTVDYDAGSGLYTNWNTGSVTCNATKTGLTAGTSQKFRLMARITGGASKSINITGEASAQG</sequence>
<keyword evidence="3" id="KW-1185">Reference proteome</keyword>
<protein>
    <recommendedName>
        <fullName evidence="1">Tip attachment protein J domain-containing protein</fullName>
    </recommendedName>
</protein>
<evidence type="ECO:0000259" key="1">
    <source>
        <dbReference type="Pfam" id="PF13550"/>
    </source>
</evidence>
<dbReference type="EMBL" id="VOPY01000001">
    <property type="protein sequence ID" value="TXC73972.1"/>
    <property type="molecule type" value="Genomic_DNA"/>
</dbReference>
<gene>
    <name evidence="2" type="ORF">FSZ31_04420</name>
</gene>
<accession>A0A5C6UL86</accession>
<reference evidence="2 3" key="1">
    <citation type="submission" date="2019-08" db="EMBL/GenBank/DDBJ databases">
        <title>Sphingorhabdus soil sp. nov., isolated from arctic soil.</title>
        <authorList>
            <person name="Liu Y."/>
        </authorList>
    </citation>
    <scope>NUCLEOTIDE SEQUENCE [LARGE SCALE GENOMIC DNA]</scope>
    <source>
        <strain evidence="2 3">D-2Q-5-6</strain>
    </source>
</reference>
<organism evidence="2 3">
    <name type="scientific">Flavisphingopyxis soli</name>
    <dbReference type="NCBI Taxonomy" id="2601267"/>
    <lineage>
        <taxon>Bacteria</taxon>
        <taxon>Pseudomonadati</taxon>
        <taxon>Pseudomonadota</taxon>
        <taxon>Alphaproteobacteria</taxon>
        <taxon>Sphingomonadales</taxon>
        <taxon>Sphingopyxidaceae</taxon>
        <taxon>Flavisphingopyxis</taxon>
    </lineage>
</organism>
<dbReference type="Proteomes" id="UP000321129">
    <property type="component" value="Unassembled WGS sequence"/>
</dbReference>